<sequence length="77" mass="8790">MEKEKMYELKSKAKIQLNKLKDEMMKKKKQGLSHFVEILIAILVAIAVGGVFMLLSNEGMRTIFSNMIDRIINGFQG</sequence>
<keyword evidence="2" id="KW-1133">Transmembrane helix</keyword>
<evidence type="ECO:0000313" key="3">
    <source>
        <dbReference type="EMBL" id="MCC2211888.1"/>
    </source>
</evidence>
<keyword evidence="2" id="KW-0812">Transmembrane</keyword>
<dbReference type="AlphaFoldDB" id="A0AAE3E1I4"/>
<comment type="caution">
    <text evidence="3">The sequence shown here is derived from an EMBL/GenBank/DDBJ whole genome shotgun (WGS) entry which is preliminary data.</text>
</comment>
<evidence type="ECO:0000256" key="1">
    <source>
        <dbReference type="SAM" id="Coils"/>
    </source>
</evidence>
<dbReference type="RefSeq" id="WP_308457245.1">
    <property type="nucleotide sequence ID" value="NZ_JAJEQM010000041.1"/>
</dbReference>
<feature type="coiled-coil region" evidence="1">
    <location>
        <begin position="3"/>
        <end position="30"/>
    </location>
</feature>
<protein>
    <submittedName>
        <fullName evidence="3">Uncharacterized protein</fullName>
    </submittedName>
</protein>
<keyword evidence="1" id="KW-0175">Coiled coil</keyword>
<organism evidence="3 4">
    <name type="scientific">Hominilimicola fabiformis</name>
    <dbReference type="NCBI Taxonomy" id="2885356"/>
    <lineage>
        <taxon>Bacteria</taxon>
        <taxon>Bacillati</taxon>
        <taxon>Bacillota</taxon>
        <taxon>Clostridia</taxon>
        <taxon>Eubacteriales</taxon>
        <taxon>Oscillospiraceae</taxon>
        <taxon>Hominilimicola</taxon>
    </lineage>
</organism>
<proteinExistence type="predicted"/>
<keyword evidence="2" id="KW-0472">Membrane</keyword>
<evidence type="ECO:0000313" key="4">
    <source>
        <dbReference type="Proteomes" id="UP001198242"/>
    </source>
</evidence>
<gene>
    <name evidence="3" type="ORF">LKE05_13975</name>
</gene>
<accession>A0AAE3E1I4</accession>
<dbReference type="Proteomes" id="UP001198242">
    <property type="component" value="Unassembled WGS sequence"/>
</dbReference>
<feature type="transmembrane region" description="Helical" evidence="2">
    <location>
        <begin position="34"/>
        <end position="55"/>
    </location>
</feature>
<dbReference type="EMBL" id="JAJEQM010000041">
    <property type="protein sequence ID" value="MCC2211888.1"/>
    <property type="molecule type" value="Genomic_DNA"/>
</dbReference>
<reference evidence="3 4" key="1">
    <citation type="submission" date="2021-10" db="EMBL/GenBank/DDBJ databases">
        <title>Anaerobic single-cell dispensing facilitates the cultivation of human gut bacteria.</title>
        <authorList>
            <person name="Afrizal A."/>
        </authorList>
    </citation>
    <scope>NUCLEOTIDE SEQUENCE [LARGE SCALE GENOMIC DNA]</scope>
    <source>
        <strain evidence="3 4">CLA-AA-H232</strain>
    </source>
</reference>
<name>A0AAE3E1I4_9FIRM</name>
<evidence type="ECO:0000256" key="2">
    <source>
        <dbReference type="SAM" id="Phobius"/>
    </source>
</evidence>
<keyword evidence="4" id="KW-1185">Reference proteome</keyword>